<evidence type="ECO:0000313" key="7">
    <source>
        <dbReference type="Proteomes" id="UP000494245"/>
    </source>
</evidence>
<keyword evidence="2" id="KW-0573">Peptidoglycan synthesis</keyword>
<dbReference type="InterPro" id="IPR028082">
    <property type="entry name" value="Peripla_BP_I"/>
</dbReference>
<dbReference type="PANTHER" id="PTHR30483:SF6">
    <property type="entry name" value="PERIPLASMIC BINDING PROTEIN OF ABC TRANSPORTER FOR NATURAL AMINO ACIDS"/>
    <property type="match status" value="1"/>
</dbReference>
<evidence type="ECO:0000256" key="3">
    <source>
        <dbReference type="ARBA" id="ARBA00023139"/>
    </source>
</evidence>
<gene>
    <name evidence="6" type="primary">lpoA</name>
    <name evidence="6" type="ORF">NNJEOMEG_00919</name>
</gene>
<evidence type="ECO:0000256" key="5">
    <source>
        <dbReference type="ARBA" id="ARBA00023288"/>
    </source>
</evidence>
<protein>
    <submittedName>
        <fullName evidence="6">Penicillin-binding protein activator LpoA</fullName>
    </submittedName>
</protein>
<keyword evidence="3" id="KW-0564">Palmitate</keyword>
<keyword evidence="1" id="KW-0133">Cell shape</keyword>
<keyword evidence="4" id="KW-0472">Membrane</keyword>
<comment type="caution">
    <text evidence="6">The sequence shown here is derived from an EMBL/GenBank/DDBJ whole genome shotgun (WGS) entry which is preliminary data.</text>
</comment>
<reference evidence="6 7" key="1">
    <citation type="submission" date="2020-04" db="EMBL/GenBank/DDBJ databases">
        <authorList>
            <consortium name="Desulfovibrio sp. FSS-1 genome sequencing consortium"/>
            <person name="Shimoshige H."/>
            <person name="Kobayashi H."/>
            <person name="Maekawa T."/>
        </authorList>
    </citation>
    <scope>NUCLEOTIDE SEQUENCE [LARGE SCALE GENOMIC DNA]</scope>
    <source>
        <strain evidence="6 7">SIID29052-01</strain>
    </source>
</reference>
<dbReference type="RefSeq" id="WP_173081784.1">
    <property type="nucleotide sequence ID" value="NZ_BLTE01000003.1"/>
</dbReference>
<keyword evidence="5" id="KW-0449">Lipoprotein</keyword>
<dbReference type="EMBL" id="BLTE01000003">
    <property type="protein sequence ID" value="GFK93090.1"/>
    <property type="molecule type" value="Genomic_DNA"/>
</dbReference>
<dbReference type="InterPro" id="IPR007443">
    <property type="entry name" value="LpoA"/>
</dbReference>
<dbReference type="GO" id="GO:0009252">
    <property type="term" value="P:peptidoglycan biosynthetic process"/>
    <property type="evidence" value="ECO:0007669"/>
    <property type="project" value="UniProtKB-KW"/>
</dbReference>
<dbReference type="SUPFAM" id="SSF48452">
    <property type="entry name" value="TPR-like"/>
    <property type="match status" value="1"/>
</dbReference>
<dbReference type="AlphaFoldDB" id="A0A6V8LQ41"/>
<name>A0A6V8LQ41_9BACT</name>
<dbReference type="Gene3D" id="3.40.50.2300">
    <property type="match status" value="2"/>
</dbReference>
<dbReference type="GO" id="GO:0008360">
    <property type="term" value="P:regulation of cell shape"/>
    <property type="evidence" value="ECO:0007669"/>
    <property type="project" value="UniProtKB-KW"/>
</dbReference>
<evidence type="ECO:0000256" key="2">
    <source>
        <dbReference type="ARBA" id="ARBA00022984"/>
    </source>
</evidence>
<accession>A0A6V8LQ41</accession>
<proteinExistence type="predicted"/>
<dbReference type="Pfam" id="PF04348">
    <property type="entry name" value="LppC"/>
    <property type="match status" value="1"/>
</dbReference>
<evidence type="ECO:0000256" key="4">
    <source>
        <dbReference type="ARBA" id="ARBA00023237"/>
    </source>
</evidence>
<dbReference type="Proteomes" id="UP000494245">
    <property type="component" value="Unassembled WGS sequence"/>
</dbReference>
<organism evidence="6 7">
    <name type="scientific">Fundidesulfovibrio magnetotacticus</name>
    <dbReference type="NCBI Taxonomy" id="2730080"/>
    <lineage>
        <taxon>Bacteria</taxon>
        <taxon>Pseudomonadati</taxon>
        <taxon>Thermodesulfobacteriota</taxon>
        <taxon>Desulfovibrionia</taxon>
        <taxon>Desulfovibrionales</taxon>
        <taxon>Desulfovibrionaceae</taxon>
        <taxon>Fundidesulfovibrio</taxon>
    </lineage>
</organism>
<dbReference type="InterPro" id="IPR051010">
    <property type="entry name" value="BCAA_transport"/>
</dbReference>
<keyword evidence="4" id="KW-0998">Cell outer membrane</keyword>
<dbReference type="PANTHER" id="PTHR30483">
    <property type="entry name" value="LEUCINE-SPECIFIC-BINDING PROTEIN"/>
    <property type="match status" value="1"/>
</dbReference>
<reference evidence="6 7" key="2">
    <citation type="submission" date="2020-05" db="EMBL/GenBank/DDBJ databases">
        <title>Draft genome sequence of Desulfovibrio sp. strainFSS-1.</title>
        <authorList>
            <person name="Shimoshige H."/>
            <person name="Kobayashi H."/>
            <person name="Maekawa T."/>
        </authorList>
    </citation>
    <scope>NUCLEOTIDE SEQUENCE [LARGE SCALE GENOMIC DNA]</scope>
    <source>
        <strain evidence="6 7">SIID29052-01</strain>
    </source>
</reference>
<evidence type="ECO:0000256" key="1">
    <source>
        <dbReference type="ARBA" id="ARBA00022960"/>
    </source>
</evidence>
<keyword evidence="7" id="KW-1185">Reference proteome</keyword>
<sequence>MPNVRRAAAALLLLLLALFLAGCSGMDMFKDTPPTSAQEQTLLQAKAAEAWSQARYDKALELYNLVMQGQALTREARLTALERIAQCALRLGRTQEALDALDNWGQTDPKVKATWNWNSLTVQALSAMGRERQAEEHLAKLLQMRGTSFELTGPAGVELAKRYASRDQGGQAARILRTQHAKAPNRTERAAFEADTARMLGQLSPQGLASLLASVNEANSAVFPYNLVSLEDARRAASANPAARERLRDIADRLARSSDLADRDLPARILSQGLAAATSGQAPAAALPDAPALKPDSLGVALLLPQTGQLRALAAKVLAGANAAKAQLAAQGVQVDLRVINTDDASYVDHLVALPHDVTIVGGPMHASYFKNLPASGELSRRVFLSFTPSLPDAEEGKHYWRLFWSAEDVVNSVLAVPVEEGVKRYGVLYPEDPTGKRLADAFAAAAHARGAEVSVLQPYPPADAARWGDILKTMLHAVPKGVDGKSFTVRPDFEALFIPDKLQIADHLIGQLLFYQADQLVVLGPNLWAESLSAGSAKPQINPANYRYAFCSGAFWAQNPSKALAELRSGLAKANQGEPDFWTALGFDFVRLAAASGAVPPDSAPSEISKRLAEASRKIEWSMAPVTWDGSGHARMNLFFFRPSVEGLAVVDKEGFKERLDALRAKPQGQ</sequence>
<dbReference type="InterPro" id="IPR011990">
    <property type="entry name" value="TPR-like_helical_dom_sf"/>
</dbReference>
<dbReference type="Gene3D" id="1.25.40.10">
    <property type="entry name" value="Tetratricopeptide repeat domain"/>
    <property type="match status" value="1"/>
</dbReference>
<dbReference type="SUPFAM" id="SSF53822">
    <property type="entry name" value="Periplasmic binding protein-like I"/>
    <property type="match status" value="1"/>
</dbReference>
<dbReference type="PROSITE" id="PS51257">
    <property type="entry name" value="PROKAR_LIPOPROTEIN"/>
    <property type="match status" value="1"/>
</dbReference>
<evidence type="ECO:0000313" key="6">
    <source>
        <dbReference type="EMBL" id="GFK93090.1"/>
    </source>
</evidence>